<name>A0AA35S8F0_GEOBA</name>
<proteinExistence type="predicted"/>
<dbReference type="AlphaFoldDB" id="A0AA35S8F0"/>
<evidence type="ECO:0000256" key="1">
    <source>
        <dbReference type="SAM" id="MobiDB-lite"/>
    </source>
</evidence>
<protein>
    <submittedName>
        <fullName evidence="2">Uncharacterized protein</fullName>
    </submittedName>
</protein>
<feature type="non-terminal residue" evidence="2">
    <location>
        <position position="1"/>
    </location>
</feature>
<reference evidence="2" key="1">
    <citation type="submission" date="2023-03" db="EMBL/GenBank/DDBJ databases">
        <authorList>
            <person name="Steffen K."/>
            <person name="Cardenas P."/>
        </authorList>
    </citation>
    <scope>NUCLEOTIDE SEQUENCE</scope>
</reference>
<dbReference type="EMBL" id="CASHTH010002084">
    <property type="protein sequence ID" value="CAI8024558.1"/>
    <property type="molecule type" value="Genomic_DNA"/>
</dbReference>
<organism evidence="2 3">
    <name type="scientific">Geodia barretti</name>
    <name type="common">Barrett's horny sponge</name>
    <dbReference type="NCBI Taxonomy" id="519541"/>
    <lineage>
        <taxon>Eukaryota</taxon>
        <taxon>Metazoa</taxon>
        <taxon>Porifera</taxon>
        <taxon>Demospongiae</taxon>
        <taxon>Heteroscleromorpha</taxon>
        <taxon>Tetractinellida</taxon>
        <taxon>Astrophorina</taxon>
        <taxon>Geodiidae</taxon>
        <taxon>Geodia</taxon>
    </lineage>
</organism>
<sequence length="47" mass="5227">MMDRAKRVPLSGQENISQGKSRKSSQKTASCQSDRITLRLLEPYSSG</sequence>
<evidence type="ECO:0000313" key="2">
    <source>
        <dbReference type="EMBL" id="CAI8024558.1"/>
    </source>
</evidence>
<dbReference type="Proteomes" id="UP001174909">
    <property type="component" value="Unassembled WGS sequence"/>
</dbReference>
<keyword evidence="3" id="KW-1185">Reference proteome</keyword>
<accession>A0AA35S8F0</accession>
<gene>
    <name evidence="2" type="ORF">GBAR_LOCUS14261</name>
</gene>
<feature type="compositionally biased region" description="Polar residues" evidence="1">
    <location>
        <begin position="26"/>
        <end position="35"/>
    </location>
</feature>
<comment type="caution">
    <text evidence="2">The sequence shown here is derived from an EMBL/GenBank/DDBJ whole genome shotgun (WGS) entry which is preliminary data.</text>
</comment>
<evidence type="ECO:0000313" key="3">
    <source>
        <dbReference type="Proteomes" id="UP001174909"/>
    </source>
</evidence>
<feature type="region of interest" description="Disordered" evidence="1">
    <location>
        <begin position="1"/>
        <end position="47"/>
    </location>
</feature>